<dbReference type="InterPro" id="IPR036860">
    <property type="entry name" value="SH2_dom_sf"/>
</dbReference>
<dbReference type="SUPFAM" id="SSF47769">
    <property type="entry name" value="SAM/Pointed domain"/>
    <property type="match status" value="1"/>
</dbReference>
<dbReference type="GO" id="GO:0035556">
    <property type="term" value="P:intracellular signal transduction"/>
    <property type="evidence" value="ECO:0007669"/>
    <property type="project" value="TreeGrafter"/>
</dbReference>
<protein>
    <submittedName>
        <fullName evidence="6">B-cell linker protein isoform X1</fullName>
    </submittedName>
</protein>
<feature type="compositionally biased region" description="Basic and acidic residues" evidence="3">
    <location>
        <begin position="92"/>
        <end position="104"/>
    </location>
</feature>
<dbReference type="PANTHER" id="PTHR14098">
    <property type="entry name" value="SH2 DOMAIN CONTAINING PROTEIN"/>
    <property type="match status" value="1"/>
</dbReference>
<dbReference type="SMART" id="SM00252">
    <property type="entry name" value="SH2"/>
    <property type="match status" value="1"/>
</dbReference>
<feature type="domain" description="SH2" evidence="4">
    <location>
        <begin position="415"/>
        <end position="522"/>
    </location>
</feature>
<dbReference type="AlphaFoldDB" id="A0A6P7KKN5"/>
<dbReference type="KEGG" id="bspl:114841959"/>
<reference evidence="6" key="1">
    <citation type="submission" date="2025-08" db="UniProtKB">
        <authorList>
            <consortium name="RefSeq"/>
        </authorList>
    </citation>
    <scope>IDENTIFICATION</scope>
</reference>
<dbReference type="GO" id="GO:0005737">
    <property type="term" value="C:cytoplasm"/>
    <property type="evidence" value="ECO:0007669"/>
    <property type="project" value="UniProtKB-ARBA"/>
</dbReference>
<dbReference type="RefSeq" id="XP_028983103.1">
    <property type="nucleotide sequence ID" value="XM_029127270.3"/>
</dbReference>
<sequence length="524" mass="59804">MNLPTREECERWDQTQVAFFMCQNKMQECIPTVNRLRINGQRLLNLSESDMSKFSLIHQPQLQKMVQDIKKNDGSFLDKLKRLKSKPVPKVPARDYRDNSRESDEQSSDPDYNNDTYEDPHDDDSYEPPPPHRVLPTAPLTAFPKGEYLDSCRNGPSRPPRKPLRPPKGSKQLPPEPTQAETDEGDYINPDDDNYIEPEENPPASQDGSGAGNRRPSVTPAIPERSPSPDCYEVPDKEVRRHTHNKHPVMRHVEFACLRETTHTLIHENSLRLPSRLTTKSHAFRPKPSPRLNVRQLPSEPTGEDEYEVCDQSSSSDVPDDRPPLLPRPLLRERSPKPPSRLRPEVKPREFESRTLPASHANHKPPTKTFTLDVKRPKVPLPHITTPKPTDGASVSDESGSTDQDKNTDFHKKPWFANGCDRKTADDALFRLNKDGAFMVRRSSGQDAQQPYTLVVFYKGRVYNIPIRFIPATKQYALGREKRGEEFFSSICHIIENHQRNPLVLIDSQSNTKDATKLCHPTKP</sequence>
<dbReference type="PROSITE" id="PS50001">
    <property type="entry name" value="SH2"/>
    <property type="match status" value="1"/>
</dbReference>
<proteinExistence type="predicted"/>
<feature type="region of interest" description="Disordered" evidence="3">
    <location>
        <begin position="82"/>
        <end position="245"/>
    </location>
</feature>
<dbReference type="InParanoid" id="A0A6P7KKN5"/>
<gene>
    <name evidence="6" type="primary">blnk</name>
</gene>
<feature type="region of interest" description="Disordered" evidence="3">
    <location>
        <begin position="277"/>
        <end position="410"/>
    </location>
</feature>
<feature type="compositionally biased region" description="Acidic residues" evidence="3">
    <location>
        <begin position="116"/>
        <end position="126"/>
    </location>
</feature>
<feature type="compositionally biased region" description="Basic and acidic residues" evidence="3">
    <location>
        <begin position="330"/>
        <end position="353"/>
    </location>
</feature>
<dbReference type="GeneID" id="114841959"/>
<dbReference type="Gene3D" id="3.30.505.10">
    <property type="entry name" value="SH2 domain"/>
    <property type="match status" value="1"/>
</dbReference>
<dbReference type="InterPro" id="IPR051751">
    <property type="entry name" value="Immunoreceptor_sig_adapters"/>
</dbReference>
<dbReference type="CTD" id="29760"/>
<dbReference type="SUPFAM" id="SSF55550">
    <property type="entry name" value="SH2 domain"/>
    <property type="match status" value="1"/>
</dbReference>
<dbReference type="Gene3D" id="1.10.150.50">
    <property type="entry name" value="Transcription Factor, Ets-1"/>
    <property type="match status" value="1"/>
</dbReference>
<evidence type="ECO:0000313" key="5">
    <source>
        <dbReference type="Proteomes" id="UP000515150"/>
    </source>
</evidence>
<name>A0A6P7KKN5_BETSP</name>
<evidence type="ECO:0000256" key="2">
    <source>
        <dbReference type="PROSITE-ProRule" id="PRU00191"/>
    </source>
</evidence>
<keyword evidence="1 2" id="KW-0727">SH2 domain</keyword>
<evidence type="ECO:0000259" key="4">
    <source>
        <dbReference type="PROSITE" id="PS50001"/>
    </source>
</evidence>
<evidence type="ECO:0000256" key="3">
    <source>
        <dbReference type="SAM" id="MobiDB-lite"/>
    </source>
</evidence>
<dbReference type="FunFam" id="3.30.505.10:FF:000016">
    <property type="entry name" value="B-cell linker protein isoform 2"/>
    <property type="match status" value="1"/>
</dbReference>
<dbReference type="PANTHER" id="PTHR14098:SF3">
    <property type="entry name" value="B-CELL LINKER PROTEIN"/>
    <property type="match status" value="1"/>
</dbReference>
<accession>A0A6P7KKN5</accession>
<dbReference type="CDD" id="cd09929">
    <property type="entry name" value="SH2_BLNK_SLP-76"/>
    <property type="match status" value="1"/>
</dbReference>
<feature type="compositionally biased region" description="Acidic residues" evidence="3">
    <location>
        <begin position="181"/>
        <end position="200"/>
    </location>
</feature>
<organism evidence="5 6">
    <name type="scientific">Betta splendens</name>
    <name type="common">Siamese fighting fish</name>
    <dbReference type="NCBI Taxonomy" id="158456"/>
    <lineage>
        <taxon>Eukaryota</taxon>
        <taxon>Metazoa</taxon>
        <taxon>Chordata</taxon>
        <taxon>Craniata</taxon>
        <taxon>Vertebrata</taxon>
        <taxon>Euteleostomi</taxon>
        <taxon>Actinopterygii</taxon>
        <taxon>Neopterygii</taxon>
        <taxon>Teleostei</taxon>
        <taxon>Neoteleostei</taxon>
        <taxon>Acanthomorphata</taxon>
        <taxon>Anabantaria</taxon>
        <taxon>Anabantiformes</taxon>
        <taxon>Anabantoidei</taxon>
        <taxon>Osphronemidae</taxon>
        <taxon>Betta</taxon>
    </lineage>
</organism>
<dbReference type="GO" id="GO:0007169">
    <property type="term" value="P:cell surface receptor protein tyrosine kinase signaling pathway"/>
    <property type="evidence" value="ECO:0007669"/>
    <property type="project" value="TreeGrafter"/>
</dbReference>
<keyword evidence="5" id="KW-1185">Reference proteome</keyword>
<evidence type="ECO:0000313" key="6">
    <source>
        <dbReference type="RefSeq" id="XP_028983103.1"/>
    </source>
</evidence>
<dbReference type="Proteomes" id="UP000515150">
    <property type="component" value="Chromosome 15"/>
</dbReference>
<dbReference type="InterPro" id="IPR000980">
    <property type="entry name" value="SH2"/>
</dbReference>
<dbReference type="OrthoDB" id="10044490at2759"/>
<dbReference type="Pfam" id="PF00017">
    <property type="entry name" value="SH2"/>
    <property type="match status" value="1"/>
</dbReference>
<dbReference type="InterPro" id="IPR013761">
    <property type="entry name" value="SAM/pointed_sf"/>
</dbReference>
<evidence type="ECO:0000256" key="1">
    <source>
        <dbReference type="ARBA" id="ARBA00022999"/>
    </source>
</evidence>